<proteinExistence type="predicted"/>
<evidence type="ECO:0000313" key="2">
    <source>
        <dbReference type="EMBL" id="UOD50294.1"/>
    </source>
</evidence>
<dbReference type="Proteomes" id="UP000831607">
    <property type="component" value="Chromosome"/>
</dbReference>
<protein>
    <recommendedName>
        <fullName evidence="4">Lipoprotein</fullName>
    </recommendedName>
</protein>
<dbReference type="EMBL" id="CP063982">
    <property type="protein sequence ID" value="UOD50294.1"/>
    <property type="molecule type" value="Genomic_DNA"/>
</dbReference>
<gene>
    <name evidence="2" type="ORF">DHf2319_12830</name>
</gene>
<reference evidence="2 3" key="1">
    <citation type="submission" date="2020-11" db="EMBL/GenBank/DDBJ databases">
        <title>Algicoccus daihaiensis sp.nov., isolated from Daihai Lake in Inner Mongolia.</title>
        <authorList>
            <person name="Kai J."/>
        </authorList>
    </citation>
    <scope>NUCLEOTIDE SEQUENCE [LARGE SCALE GENOMIC DNA]</scope>
    <source>
        <strain evidence="3">f23</strain>
    </source>
</reference>
<evidence type="ECO:0008006" key="4">
    <source>
        <dbReference type="Google" id="ProtNLM"/>
    </source>
</evidence>
<organism evidence="2 3">
    <name type="scientific">Orrella daihaiensis</name>
    <dbReference type="NCBI Taxonomy" id="2782176"/>
    <lineage>
        <taxon>Bacteria</taxon>
        <taxon>Pseudomonadati</taxon>
        <taxon>Pseudomonadota</taxon>
        <taxon>Betaproteobacteria</taxon>
        <taxon>Burkholderiales</taxon>
        <taxon>Alcaligenaceae</taxon>
        <taxon>Orrella</taxon>
    </lineage>
</organism>
<sequence>MFLRLPVRLVMLCSITLLAACSSVQLAYNNAPLLLQYQMDSYLDLDDEQEALLAQELRSFQAWHRKDELPVYAQTMRQWAAKLDQPRIFTAQELLEKQQQFQQALLIVAERSAYRLAPLVLTLSERQRLQLQASFDESNAEYAAENLNNPEAASAERLERFSERYEDWLGSLTQEQEQILAGWLAQQPSRAKLWGQERIERQKALLQLLANAQDQPSAQVAATELHNYFQSLSRYRVAELQVDREARLQSLAELTASMLNSMTDKQRRHLQQRLLTYAGDFEALSQ</sequence>
<accession>A0ABY4AJ20</accession>
<dbReference type="InterPro" id="IPR016875">
    <property type="entry name" value="UCP028200"/>
</dbReference>
<dbReference type="RefSeq" id="WP_243478699.1">
    <property type="nucleotide sequence ID" value="NZ_CP063982.1"/>
</dbReference>
<name>A0ABY4AJ20_9BURK</name>
<evidence type="ECO:0000256" key="1">
    <source>
        <dbReference type="SAM" id="SignalP"/>
    </source>
</evidence>
<dbReference type="Pfam" id="PF19795">
    <property type="entry name" value="DUF6279"/>
    <property type="match status" value="1"/>
</dbReference>
<evidence type="ECO:0000313" key="3">
    <source>
        <dbReference type="Proteomes" id="UP000831607"/>
    </source>
</evidence>
<feature type="chain" id="PRO_5046014387" description="Lipoprotein" evidence="1">
    <location>
        <begin position="20"/>
        <end position="286"/>
    </location>
</feature>
<feature type="signal peptide" evidence="1">
    <location>
        <begin position="1"/>
        <end position="19"/>
    </location>
</feature>
<dbReference type="PIRSF" id="PIRSF028200">
    <property type="entry name" value="UCP028200"/>
    <property type="match status" value="1"/>
</dbReference>
<keyword evidence="1" id="KW-0732">Signal</keyword>
<dbReference type="PROSITE" id="PS51257">
    <property type="entry name" value="PROKAR_LIPOPROTEIN"/>
    <property type="match status" value="1"/>
</dbReference>
<keyword evidence="3" id="KW-1185">Reference proteome</keyword>